<dbReference type="Proteomes" id="UP001163947">
    <property type="component" value="Chromosome"/>
</dbReference>
<dbReference type="AlphaFoldDB" id="A0A059MT40"/>
<evidence type="ECO:0000313" key="3">
    <source>
        <dbReference type="EMBL" id="UYF92859.1"/>
    </source>
</evidence>
<dbReference type="KEGG" id="rav:AAT18_08310"/>
<reference evidence="2" key="2">
    <citation type="submission" date="2019-10" db="EMBL/GenBank/DDBJ databases">
        <title>Draft genome sequence of Rhodococcus aetherivorans JCM 14343.</title>
        <authorList>
            <person name="Inoue D."/>
            <person name="Nakazawa M."/>
            <person name="Yamamoto N."/>
            <person name="Sei K."/>
            <person name="Ike M."/>
        </authorList>
    </citation>
    <scope>NUCLEOTIDE SEQUENCE</scope>
    <source>
        <strain evidence="2">JCM 14343</strain>
    </source>
</reference>
<protein>
    <submittedName>
        <fullName evidence="3">Uncharacterized protein</fullName>
    </submittedName>
</protein>
<accession>A0A059MT40</accession>
<evidence type="ECO:0000313" key="4">
    <source>
        <dbReference type="Proteomes" id="UP000325466"/>
    </source>
</evidence>
<evidence type="ECO:0000313" key="2">
    <source>
        <dbReference type="EMBL" id="GES39121.1"/>
    </source>
</evidence>
<gene>
    <name evidence="3" type="ORF">OCS65_20625</name>
    <name evidence="2" type="ORF">RAJCM14343_4389</name>
</gene>
<dbReference type="RefSeq" id="WP_006933961.1">
    <property type="nucleotide sequence ID" value="NZ_BAAAYP010000002.1"/>
</dbReference>
<organism evidence="3 5">
    <name type="scientific">Rhodococcus aetherivorans</name>
    <dbReference type="NCBI Taxonomy" id="191292"/>
    <lineage>
        <taxon>Bacteria</taxon>
        <taxon>Bacillati</taxon>
        <taxon>Actinomycetota</taxon>
        <taxon>Actinomycetes</taxon>
        <taxon>Mycobacteriales</taxon>
        <taxon>Nocardiaceae</taxon>
        <taxon>Rhodococcus</taxon>
    </lineage>
</organism>
<dbReference type="EMBL" id="BLAH01000110">
    <property type="protein sequence ID" value="GES39121.1"/>
    <property type="molecule type" value="Genomic_DNA"/>
</dbReference>
<proteinExistence type="predicted"/>
<dbReference type="Proteomes" id="UP000325466">
    <property type="component" value="Unassembled WGS sequence"/>
</dbReference>
<evidence type="ECO:0000256" key="1">
    <source>
        <dbReference type="SAM" id="MobiDB-lite"/>
    </source>
</evidence>
<dbReference type="EMBL" id="CP106982">
    <property type="protein sequence ID" value="UYF92859.1"/>
    <property type="molecule type" value="Genomic_DNA"/>
</dbReference>
<feature type="compositionally biased region" description="Acidic residues" evidence="1">
    <location>
        <begin position="23"/>
        <end position="34"/>
    </location>
</feature>
<name>A0A059MT40_9NOCA</name>
<sequence>MTESSETTEYTELPEADRIEQEMPAEDEPADDEVTSVPLEVEPADVLEQSRVVPGDEDYPRE</sequence>
<feature type="region of interest" description="Disordered" evidence="1">
    <location>
        <begin position="1"/>
        <end position="62"/>
    </location>
</feature>
<dbReference type="GeneID" id="83622875"/>
<reference evidence="2 4" key="1">
    <citation type="journal article" date="2018" name="Biodegradation">
        <title>1,4-Dioxane degradation characteristics of Rhodococcus aetherivorans JCM 14343.</title>
        <authorList>
            <person name="Inoue D."/>
            <person name="Tsunoda T."/>
            <person name="Yamamoto N."/>
            <person name="Ike M."/>
            <person name="Sei K."/>
        </authorList>
    </citation>
    <scope>NUCLEOTIDE SEQUENCE [LARGE SCALE GENOMIC DNA]</scope>
    <source>
        <strain evidence="2 4">JCM 14343</strain>
    </source>
</reference>
<keyword evidence="4" id="KW-1185">Reference proteome</keyword>
<feature type="compositionally biased region" description="Low complexity" evidence="1">
    <location>
        <begin position="1"/>
        <end position="11"/>
    </location>
</feature>
<accession>N1M5E2</accession>
<reference evidence="3" key="3">
    <citation type="submission" date="2022-09" db="EMBL/GenBank/DDBJ databases">
        <title>The genome sequence of Rhodococcus aetherivorans N1.</title>
        <authorList>
            <person name="Jiang W."/>
        </authorList>
    </citation>
    <scope>NUCLEOTIDE SEQUENCE</scope>
    <source>
        <strain evidence="3">N1</strain>
    </source>
</reference>
<accession>A0A0F6VHK1</accession>
<evidence type="ECO:0000313" key="5">
    <source>
        <dbReference type="Proteomes" id="UP001163947"/>
    </source>
</evidence>